<keyword evidence="4 7" id="KW-1133">Transmembrane helix</keyword>
<dbReference type="PhylomeDB" id="B6Q8Y5"/>
<evidence type="ECO:0000313" key="9">
    <source>
        <dbReference type="Proteomes" id="UP000001294"/>
    </source>
</evidence>
<reference evidence="9" key="1">
    <citation type="journal article" date="2015" name="Genome Announc.">
        <title>Genome sequence of the AIDS-associated pathogen Penicillium marneffei (ATCC18224) and its near taxonomic relative Talaromyces stipitatus (ATCC10500).</title>
        <authorList>
            <person name="Nierman W.C."/>
            <person name="Fedorova-Abrams N.D."/>
            <person name="Andrianopoulos A."/>
        </authorList>
    </citation>
    <scope>NUCLEOTIDE SEQUENCE [LARGE SCALE GENOMIC DNA]</scope>
    <source>
        <strain evidence="9">ATCC 18224 / CBS 334.59 / QM 7333</strain>
    </source>
</reference>
<feature type="transmembrane region" description="Helical" evidence="7">
    <location>
        <begin position="74"/>
        <end position="93"/>
    </location>
</feature>
<sequence length="877" mass="96199">MDMTTAAMDQAQVLYARANTSSQPAVYKVIGITLAIASGLFIGTSFVIKKVGLLKANVKYNEEAGEGYGYLKNLWWWLGMTLMIVGEICNFVAYCFVDAILVTPMGALSVVVTTILSAIFLKERLSFVGKIGCFNCIIGATIIALNAPEQASVSDIQGMQHYVIAPGFLTYAGVIILGCLFVVLWCGPRYGKKSMFVYISVCSLIGGLSVVATQGLGASILAQIRGESQFKHWFLYVLLVFVICSLLTEIIYLNKALNLFNAALVTPTYYVMFTSSTIVTSAVLFQGFSGSVMSIVTMVMGFLTICSGVVLLQLSKSAKDVPDAAVFKGDLDQIREVSEQEASEIEPKADAIRGAAAIIRRISVSRQKMEEEEAKRFFREKQEDQLSQPGDNEIIEWDGLRRRKTVIGDHPIMTPRSSRSVRTPHPPLGMSRFPTEDENMPTRTPSGNHSFLSDVRSRASTMLQTPLHWRQPHDDDEPQTSIHPVALTEIALNKNNKHAVDTAYHGGNDDHLEPPFQPHAGRERSNTPRSIVWADERPDSSPTRSTHLAAEPPHQSARRQFSFTTLFGRKKSHENVSHAPVSPGRSILRTTTPRRAVKAATEEERLGLVKGDRQSLSMEHDLDDDADEMGSLDEKIIRSSSPEMFDPAIDKALEDVKRQYNTARPHQVSTSSSISTTTFPPYEDTHHYYEQHGHVPQSGQIGGYHTIRRVSSPPPPPPSLPTRPNTGSSSISSGKMRMNNPLPPIPDTTNSTTTRDPGSDYVHVPVGNNPPAYSPEHGQPDDDEHDFNPSEFGVVSLPSSSSSTSPPSSSSAGRRYRDSYRRPGQSHTSNSGSGSRSRNITGQGQRRNPRSNSDSSTGSSASNEAGTQRLVREDAFI</sequence>
<dbReference type="PANTHER" id="PTHR12570:SF92">
    <property type="entry name" value="SPICHTHYIN, ISOFORM B"/>
    <property type="match status" value="1"/>
</dbReference>
<feature type="compositionally biased region" description="Basic and acidic residues" evidence="6">
    <location>
        <begin position="683"/>
        <end position="693"/>
    </location>
</feature>
<organism evidence="8 9">
    <name type="scientific">Talaromyces marneffei (strain ATCC 18224 / CBS 334.59 / QM 7333)</name>
    <name type="common">Penicillium marneffei</name>
    <dbReference type="NCBI Taxonomy" id="441960"/>
    <lineage>
        <taxon>Eukaryota</taxon>
        <taxon>Fungi</taxon>
        <taxon>Dikarya</taxon>
        <taxon>Ascomycota</taxon>
        <taxon>Pezizomycotina</taxon>
        <taxon>Eurotiomycetes</taxon>
        <taxon>Eurotiomycetidae</taxon>
        <taxon>Eurotiales</taxon>
        <taxon>Trichocomaceae</taxon>
        <taxon>Talaromyces</taxon>
        <taxon>Talaromyces sect. Talaromyces</taxon>
    </lineage>
</organism>
<feature type="transmembrane region" description="Helical" evidence="7">
    <location>
        <begin position="233"/>
        <end position="253"/>
    </location>
</feature>
<feature type="compositionally biased region" description="Low complexity" evidence="6">
    <location>
        <begin position="851"/>
        <end position="867"/>
    </location>
</feature>
<dbReference type="AlphaFoldDB" id="B6Q8Y5"/>
<dbReference type="HOGENOM" id="CLU_012349_5_0_1"/>
<evidence type="ECO:0000256" key="7">
    <source>
        <dbReference type="SAM" id="Phobius"/>
    </source>
</evidence>
<keyword evidence="2 7" id="KW-0812">Transmembrane</keyword>
<evidence type="ECO:0000256" key="2">
    <source>
        <dbReference type="ARBA" id="ARBA00022692"/>
    </source>
</evidence>
<dbReference type="PANTHER" id="PTHR12570">
    <property type="match status" value="1"/>
</dbReference>
<feature type="transmembrane region" description="Helical" evidence="7">
    <location>
        <begin position="259"/>
        <end position="285"/>
    </location>
</feature>
<dbReference type="InterPro" id="IPR008521">
    <property type="entry name" value="Mg_trans_NIPA"/>
</dbReference>
<proteinExistence type="predicted"/>
<feature type="compositionally biased region" description="Pro residues" evidence="6">
    <location>
        <begin position="712"/>
        <end position="721"/>
    </location>
</feature>
<protein>
    <submittedName>
        <fullName evidence="8">DUF803 domain membrane protein</fullName>
    </submittedName>
</protein>
<comment type="subcellular location">
    <subcellularLocation>
        <location evidence="1">Endoplasmic reticulum membrane</location>
        <topology evidence="1">Multi-pass membrane protein</topology>
    </subcellularLocation>
</comment>
<dbReference type="VEuPathDB" id="FungiDB:PMAA_070270"/>
<keyword evidence="5 7" id="KW-0472">Membrane</keyword>
<evidence type="ECO:0000256" key="1">
    <source>
        <dbReference type="ARBA" id="ARBA00004477"/>
    </source>
</evidence>
<dbReference type="Pfam" id="PF05653">
    <property type="entry name" value="Mg_trans_NIPA"/>
    <property type="match status" value="1"/>
</dbReference>
<keyword evidence="3" id="KW-0256">Endoplasmic reticulum</keyword>
<feature type="compositionally biased region" description="Low complexity" evidence="6">
    <location>
        <begin position="796"/>
        <end position="811"/>
    </location>
</feature>
<feature type="region of interest" description="Disordered" evidence="6">
    <location>
        <begin position="662"/>
        <end position="877"/>
    </location>
</feature>
<gene>
    <name evidence="8" type="ORF">PMAA_070270</name>
</gene>
<dbReference type="InterPro" id="IPR037185">
    <property type="entry name" value="EmrE-like"/>
</dbReference>
<dbReference type="OrthoDB" id="6428174at2759"/>
<feature type="compositionally biased region" description="Polar residues" evidence="6">
    <location>
        <begin position="441"/>
        <end position="450"/>
    </location>
</feature>
<keyword evidence="9" id="KW-1185">Reference proteome</keyword>
<dbReference type="GO" id="GO:0016020">
    <property type="term" value="C:membrane"/>
    <property type="evidence" value="ECO:0007669"/>
    <property type="project" value="UniProtKB-SubCell"/>
</dbReference>
<name>B6Q8Y5_TALMQ</name>
<evidence type="ECO:0000256" key="5">
    <source>
        <dbReference type="ARBA" id="ARBA00023136"/>
    </source>
</evidence>
<feature type="compositionally biased region" description="Low complexity" evidence="6">
    <location>
        <begin position="669"/>
        <end position="678"/>
    </location>
</feature>
<accession>B6Q8Y5</accession>
<feature type="transmembrane region" description="Helical" evidence="7">
    <location>
        <begin position="100"/>
        <end position="121"/>
    </location>
</feature>
<dbReference type="Gene3D" id="1.10.3730.20">
    <property type="match status" value="1"/>
</dbReference>
<evidence type="ECO:0000313" key="8">
    <source>
        <dbReference type="EMBL" id="EEA25939.1"/>
    </source>
</evidence>
<feature type="transmembrane region" description="Helical" evidence="7">
    <location>
        <begin position="168"/>
        <end position="190"/>
    </location>
</feature>
<feature type="transmembrane region" description="Helical" evidence="7">
    <location>
        <begin position="25"/>
        <end position="48"/>
    </location>
</feature>
<dbReference type="GO" id="GO:0015095">
    <property type="term" value="F:magnesium ion transmembrane transporter activity"/>
    <property type="evidence" value="ECO:0007669"/>
    <property type="project" value="InterPro"/>
</dbReference>
<feature type="transmembrane region" description="Helical" evidence="7">
    <location>
        <begin position="127"/>
        <end position="147"/>
    </location>
</feature>
<dbReference type="SUPFAM" id="SSF103481">
    <property type="entry name" value="Multidrug resistance efflux transporter EmrE"/>
    <property type="match status" value="1"/>
</dbReference>
<feature type="region of interest" description="Disordered" evidence="6">
    <location>
        <begin position="503"/>
        <end position="556"/>
    </location>
</feature>
<evidence type="ECO:0000256" key="3">
    <source>
        <dbReference type="ARBA" id="ARBA00022824"/>
    </source>
</evidence>
<feature type="transmembrane region" description="Helical" evidence="7">
    <location>
        <begin position="196"/>
        <end position="221"/>
    </location>
</feature>
<feature type="compositionally biased region" description="Low complexity" evidence="6">
    <location>
        <begin position="829"/>
        <end position="839"/>
    </location>
</feature>
<dbReference type="Proteomes" id="UP000001294">
    <property type="component" value="Unassembled WGS sequence"/>
</dbReference>
<feature type="compositionally biased region" description="Polar residues" evidence="6">
    <location>
        <begin position="747"/>
        <end position="756"/>
    </location>
</feature>
<evidence type="ECO:0000256" key="6">
    <source>
        <dbReference type="SAM" id="MobiDB-lite"/>
    </source>
</evidence>
<feature type="region of interest" description="Disordered" evidence="6">
    <location>
        <begin position="410"/>
        <end position="450"/>
    </location>
</feature>
<feature type="transmembrane region" description="Helical" evidence="7">
    <location>
        <begin position="292"/>
        <end position="312"/>
    </location>
</feature>
<evidence type="ECO:0000256" key="4">
    <source>
        <dbReference type="ARBA" id="ARBA00022989"/>
    </source>
</evidence>
<dbReference type="EMBL" id="DS995900">
    <property type="protein sequence ID" value="EEA25939.1"/>
    <property type="molecule type" value="Genomic_DNA"/>
</dbReference>